<gene>
    <name evidence="2" type="primary">tnpA</name>
    <name evidence="2" type="ORF">GBK04_21175</name>
</gene>
<protein>
    <submittedName>
        <fullName evidence="2">IS200/IS605 family transposase</fullName>
    </submittedName>
</protein>
<proteinExistence type="predicted"/>
<name>A0A7C9FPY4_9BACT</name>
<reference evidence="2 3" key="1">
    <citation type="submission" date="2019-10" db="EMBL/GenBank/DDBJ databases">
        <title>Draft Genome Sequence of Cytophagaceae sp. SJW1-29.</title>
        <authorList>
            <person name="Choi A."/>
        </authorList>
    </citation>
    <scope>NUCLEOTIDE SEQUENCE [LARGE SCALE GENOMIC DNA]</scope>
    <source>
        <strain evidence="2 3">SJW1-29</strain>
    </source>
</reference>
<evidence type="ECO:0000313" key="2">
    <source>
        <dbReference type="EMBL" id="MPR35791.1"/>
    </source>
</evidence>
<dbReference type="AlphaFoldDB" id="A0A7C9FPY4"/>
<evidence type="ECO:0000313" key="3">
    <source>
        <dbReference type="Proteomes" id="UP000479293"/>
    </source>
</evidence>
<dbReference type="InterPro" id="IPR002686">
    <property type="entry name" value="Transposase_17"/>
</dbReference>
<dbReference type="PANTHER" id="PTHR33360:SF2">
    <property type="entry name" value="TRANSPOSASE FOR INSERTION SEQUENCE ELEMENT IS200"/>
    <property type="match status" value="1"/>
</dbReference>
<dbReference type="NCBIfam" id="NF033573">
    <property type="entry name" value="transpos_IS200"/>
    <property type="match status" value="1"/>
</dbReference>
<dbReference type="GO" id="GO:0006313">
    <property type="term" value="P:DNA transposition"/>
    <property type="evidence" value="ECO:0007669"/>
    <property type="project" value="InterPro"/>
</dbReference>
<dbReference type="Pfam" id="PF01797">
    <property type="entry name" value="Y1_Tnp"/>
    <property type="match status" value="1"/>
</dbReference>
<feature type="domain" description="Transposase IS200-like" evidence="1">
    <location>
        <begin position="7"/>
        <end position="120"/>
    </location>
</feature>
<dbReference type="InterPro" id="IPR036515">
    <property type="entry name" value="Transposase_17_sf"/>
</dbReference>
<dbReference type="RefSeq" id="WP_152763139.1">
    <property type="nucleotide sequence ID" value="NZ_WHLY01000002.1"/>
</dbReference>
<evidence type="ECO:0000259" key="1">
    <source>
        <dbReference type="SMART" id="SM01321"/>
    </source>
</evidence>
<organism evidence="2 3">
    <name type="scientific">Salmonirosea aquatica</name>
    <dbReference type="NCBI Taxonomy" id="2654236"/>
    <lineage>
        <taxon>Bacteria</taxon>
        <taxon>Pseudomonadati</taxon>
        <taxon>Bacteroidota</taxon>
        <taxon>Cytophagia</taxon>
        <taxon>Cytophagales</taxon>
        <taxon>Spirosomataceae</taxon>
        <taxon>Salmonirosea</taxon>
    </lineage>
</organism>
<dbReference type="Gene3D" id="3.30.70.1290">
    <property type="entry name" value="Transposase IS200-like"/>
    <property type="match status" value="1"/>
</dbReference>
<dbReference type="SMART" id="SM01321">
    <property type="entry name" value="Y1_Tnp"/>
    <property type="match status" value="1"/>
</dbReference>
<comment type="caution">
    <text evidence="2">The sequence shown here is derived from an EMBL/GenBank/DDBJ whole genome shotgun (WGS) entry which is preliminary data.</text>
</comment>
<keyword evidence="3" id="KW-1185">Reference proteome</keyword>
<dbReference type="GO" id="GO:0003677">
    <property type="term" value="F:DNA binding"/>
    <property type="evidence" value="ECO:0007669"/>
    <property type="project" value="InterPro"/>
</dbReference>
<dbReference type="PANTHER" id="PTHR33360">
    <property type="entry name" value="TRANSPOSASE FOR INSERTION SEQUENCE ELEMENT IS200"/>
    <property type="match status" value="1"/>
</dbReference>
<dbReference type="GO" id="GO:0004803">
    <property type="term" value="F:transposase activity"/>
    <property type="evidence" value="ECO:0007669"/>
    <property type="project" value="InterPro"/>
</dbReference>
<dbReference type="SUPFAM" id="SSF143422">
    <property type="entry name" value="Transposase IS200-like"/>
    <property type="match status" value="1"/>
</dbReference>
<dbReference type="EMBL" id="WHLY01000002">
    <property type="protein sequence ID" value="MPR35791.1"/>
    <property type="molecule type" value="Genomic_DNA"/>
</dbReference>
<dbReference type="Proteomes" id="UP000479293">
    <property type="component" value="Unassembled WGS sequence"/>
</dbReference>
<sequence>MPKPDTFSQMYIHVVFAVKGRANVIRETHREQVQRYITGIVQNRKAKVLAIYCRPDHIHILISINPTTLAADLVRDIKTNSTIFIKEQGIARNFAWQEGYGIFTVSHSQKDTVYHYIINQAEHHRQRSFRDEYLALLQKNEIEFDEKYTFEWYEHAE</sequence>
<accession>A0A7C9FPY4</accession>